<evidence type="ECO:0000313" key="3">
    <source>
        <dbReference type="EMBL" id="RFA29608.1"/>
    </source>
</evidence>
<evidence type="ECO:0000259" key="2">
    <source>
        <dbReference type="Pfam" id="PF12146"/>
    </source>
</evidence>
<proteinExistence type="predicted"/>
<protein>
    <recommendedName>
        <fullName evidence="2">Serine aminopeptidase S33 domain-containing protein</fullName>
    </recommendedName>
</protein>
<feature type="compositionally biased region" description="Basic residues" evidence="1">
    <location>
        <begin position="1"/>
        <end position="10"/>
    </location>
</feature>
<feature type="region of interest" description="Disordered" evidence="1">
    <location>
        <begin position="1"/>
        <end position="40"/>
    </location>
</feature>
<dbReference type="InterPro" id="IPR022742">
    <property type="entry name" value="Hydrolase_4"/>
</dbReference>
<dbReference type="OrthoDB" id="9806902at2"/>
<dbReference type="Proteomes" id="UP000257080">
    <property type="component" value="Unassembled WGS sequence"/>
</dbReference>
<dbReference type="EMBL" id="NBXE01000002">
    <property type="protein sequence ID" value="RFA29608.1"/>
    <property type="molecule type" value="Genomic_DNA"/>
</dbReference>
<comment type="caution">
    <text evidence="3">The sequence shown here is derived from an EMBL/GenBank/DDBJ whole genome shotgun (WGS) entry which is preliminary data.</text>
</comment>
<evidence type="ECO:0000313" key="4">
    <source>
        <dbReference type="Proteomes" id="UP000257080"/>
    </source>
</evidence>
<dbReference type="InterPro" id="IPR029058">
    <property type="entry name" value="AB_hydrolase_fold"/>
</dbReference>
<dbReference type="SUPFAM" id="SSF53474">
    <property type="entry name" value="alpha/beta-Hydrolases"/>
    <property type="match status" value="1"/>
</dbReference>
<accession>A0A3E0WER3</accession>
<dbReference type="InterPro" id="IPR051044">
    <property type="entry name" value="MAG_DAG_Lipase"/>
</dbReference>
<dbReference type="Pfam" id="PF12146">
    <property type="entry name" value="Hydrolase_4"/>
    <property type="match status" value="1"/>
</dbReference>
<sequence>MRHRSSRPLLRKAWGAPNPRGPAERGVCGRAGSGHNGTVPHFTDEHGVRVTYYRWLVDDPRGVVQISHGLGEYAGRYVELAGELNAAGYSVYANDHRGHGQTGLDQYRGDRSQFGRLGPGGLRATIAGIRQFTALIATKNPEVPLFLLGQSWGSLMAQIIVNGSAKPYAGLVLVGSAYRMPGSMDGGDLSRRHRPAGGGGHGYEWLSRDVAVQTAAAEDEFMFEAKVLKLFGLADGLRLFGRPARHFDAPLPVLILSGSDDILGGEKSAQKLASAYRRGGLSDVTVRLYPDARHEVLRETNREEVVTDLLSWLAAHSVAP</sequence>
<evidence type="ECO:0000256" key="1">
    <source>
        <dbReference type="SAM" id="MobiDB-lite"/>
    </source>
</evidence>
<name>A0A3E0WER3_9MICO</name>
<gene>
    <name evidence="3" type="ORF">B7R25_01095</name>
</gene>
<dbReference type="PANTHER" id="PTHR11614">
    <property type="entry name" value="PHOSPHOLIPASE-RELATED"/>
    <property type="match status" value="1"/>
</dbReference>
<feature type="domain" description="Serine aminopeptidase S33" evidence="2">
    <location>
        <begin position="59"/>
        <end position="301"/>
    </location>
</feature>
<reference evidence="3 4" key="1">
    <citation type="submission" date="2017-04" db="EMBL/GenBank/DDBJ databases">
        <title>Comparative genome analysis of Subtercola boreus.</title>
        <authorList>
            <person name="Cho Y.-J."/>
            <person name="Cho A."/>
            <person name="Kim O.-S."/>
            <person name="Lee J.-I."/>
        </authorList>
    </citation>
    <scope>NUCLEOTIDE SEQUENCE [LARGE SCALE GENOMIC DNA]</scope>
    <source>
        <strain evidence="3 4">P28004</strain>
    </source>
</reference>
<dbReference type="Gene3D" id="3.40.50.1820">
    <property type="entry name" value="alpha/beta hydrolase"/>
    <property type="match status" value="1"/>
</dbReference>
<organism evidence="3 4">
    <name type="scientific">Subtercola boreus</name>
    <dbReference type="NCBI Taxonomy" id="120213"/>
    <lineage>
        <taxon>Bacteria</taxon>
        <taxon>Bacillati</taxon>
        <taxon>Actinomycetota</taxon>
        <taxon>Actinomycetes</taxon>
        <taxon>Micrococcales</taxon>
        <taxon>Microbacteriaceae</taxon>
        <taxon>Subtercola</taxon>
    </lineage>
</organism>
<dbReference type="AlphaFoldDB" id="A0A3E0WER3"/>